<comment type="caution">
    <text evidence="2">The sequence shown here is derived from an EMBL/GenBank/DDBJ whole genome shotgun (WGS) entry which is preliminary data.</text>
</comment>
<organism evidence="2 3">
    <name type="scientific">Bacillus thermotolerans</name>
    <name type="common">Quasibacillus thermotolerans</name>
    <dbReference type="NCBI Taxonomy" id="1221996"/>
    <lineage>
        <taxon>Bacteria</taxon>
        <taxon>Bacillati</taxon>
        <taxon>Bacillota</taxon>
        <taxon>Bacilli</taxon>
        <taxon>Bacillales</taxon>
        <taxon>Bacillaceae</taxon>
        <taxon>Bacillus</taxon>
    </lineage>
</organism>
<dbReference type="Gene3D" id="3.10.129.10">
    <property type="entry name" value="Hotdog Thioesterase"/>
    <property type="match status" value="1"/>
</dbReference>
<dbReference type="GO" id="GO:0019171">
    <property type="term" value="F:(3R)-hydroxyacyl-[acyl-carrier-protein] dehydratase activity"/>
    <property type="evidence" value="ECO:0007669"/>
    <property type="project" value="TreeGrafter"/>
</dbReference>
<sequence>MGLTIVDMHMGQKASLSRIFTEEDVKACNELTKDFNPVYQPDEEIWKRRYSKPVVPGLLTEGLITQVISRKIPGGPCILLQKEFVFYRPVHIGDEITAEIEVIDINTKRNWVTQKVTCFNQEGTEVLKGQVVILVQANDRE</sequence>
<dbReference type="Pfam" id="PF01575">
    <property type="entry name" value="MaoC_dehydratas"/>
    <property type="match status" value="1"/>
</dbReference>
<evidence type="ECO:0000313" key="2">
    <source>
        <dbReference type="EMBL" id="KKB39066.1"/>
    </source>
</evidence>
<dbReference type="AlphaFoldDB" id="A0A0F5HLL7"/>
<dbReference type="InterPro" id="IPR050965">
    <property type="entry name" value="UPF0336/Enoyl-CoA_hydratase"/>
</dbReference>
<protein>
    <submittedName>
        <fullName evidence="2">3-hydroxybutyryl-CoA dehydratase</fullName>
    </submittedName>
</protein>
<dbReference type="PANTHER" id="PTHR43437:SF3">
    <property type="entry name" value="HYDROXYACYL-THIOESTER DEHYDRATASE TYPE 2, MITOCHONDRIAL"/>
    <property type="match status" value="1"/>
</dbReference>
<evidence type="ECO:0000313" key="3">
    <source>
        <dbReference type="Proteomes" id="UP000031563"/>
    </source>
</evidence>
<dbReference type="OrthoDB" id="9801625at2"/>
<name>A0A0F5HLL7_BACTR</name>
<dbReference type="InterPro" id="IPR002539">
    <property type="entry name" value="MaoC-like_dom"/>
</dbReference>
<reference evidence="2" key="1">
    <citation type="submission" date="2015-02" db="EMBL/GenBank/DDBJ databases">
        <title>Genome Assembly of Bacillaceae bacterium MTCC 8252.</title>
        <authorList>
            <person name="Verma A."/>
            <person name="Khatri I."/>
            <person name="Mual P."/>
            <person name="Subramanian S."/>
            <person name="Krishnamurthi S."/>
        </authorList>
    </citation>
    <scope>NUCLEOTIDE SEQUENCE [LARGE SCALE GENOMIC DNA]</scope>
    <source>
        <strain evidence="2">MTCC 8252</strain>
    </source>
</reference>
<dbReference type="InterPro" id="IPR029069">
    <property type="entry name" value="HotDog_dom_sf"/>
</dbReference>
<feature type="domain" description="MaoC-like" evidence="1">
    <location>
        <begin position="13"/>
        <end position="115"/>
    </location>
</feature>
<dbReference type="STRING" id="1221996.QY95_02506"/>
<keyword evidence="3" id="KW-1185">Reference proteome</keyword>
<accession>A0A0F5I0N8</accession>
<evidence type="ECO:0000259" key="1">
    <source>
        <dbReference type="Pfam" id="PF01575"/>
    </source>
</evidence>
<proteinExistence type="predicted"/>
<dbReference type="RefSeq" id="WP_039237959.1">
    <property type="nucleotide sequence ID" value="NZ_JWIQ02000069.1"/>
</dbReference>
<dbReference type="CDD" id="cd03449">
    <property type="entry name" value="R_hydratase"/>
    <property type="match status" value="1"/>
</dbReference>
<dbReference type="PANTHER" id="PTHR43437">
    <property type="entry name" value="HYDROXYACYL-THIOESTER DEHYDRATASE TYPE 2, MITOCHONDRIAL-RELATED"/>
    <property type="match status" value="1"/>
</dbReference>
<dbReference type="GO" id="GO:0006633">
    <property type="term" value="P:fatty acid biosynthetic process"/>
    <property type="evidence" value="ECO:0007669"/>
    <property type="project" value="TreeGrafter"/>
</dbReference>
<dbReference type="Proteomes" id="UP000031563">
    <property type="component" value="Unassembled WGS sequence"/>
</dbReference>
<gene>
    <name evidence="2" type="ORF">QY95_02506</name>
</gene>
<accession>A0A0F5HLL7</accession>
<dbReference type="SUPFAM" id="SSF54637">
    <property type="entry name" value="Thioesterase/thiol ester dehydrase-isomerase"/>
    <property type="match status" value="1"/>
</dbReference>
<dbReference type="EMBL" id="JWIR02000043">
    <property type="protein sequence ID" value="KKB39066.1"/>
    <property type="molecule type" value="Genomic_DNA"/>
</dbReference>